<comment type="caution">
    <text evidence="1">The sequence shown here is derived from an EMBL/GenBank/DDBJ whole genome shotgun (WGS) entry which is preliminary data.</text>
</comment>
<keyword evidence="2" id="KW-1185">Reference proteome</keyword>
<dbReference type="Proteomes" id="UP001519325">
    <property type="component" value="Unassembled WGS sequence"/>
</dbReference>
<evidence type="ECO:0000313" key="1">
    <source>
        <dbReference type="EMBL" id="MBP2191401.1"/>
    </source>
</evidence>
<organism evidence="1 2">
    <name type="scientific">Nocardia goodfellowii</name>
    <dbReference type="NCBI Taxonomy" id="882446"/>
    <lineage>
        <taxon>Bacteria</taxon>
        <taxon>Bacillati</taxon>
        <taxon>Actinomycetota</taxon>
        <taxon>Actinomycetes</taxon>
        <taxon>Mycobacteriales</taxon>
        <taxon>Nocardiaceae</taxon>
        <taxon>Nocardia</taxon>
    </lineage>
</organism>
<name>A0ABS4QI74_9NOCA</name>
<reference evidence="1 2" key="1">
    <citation type="submission" date="2021-03" db="EMBL/GenBank/DDBJ databases">
        <title>Sequencing the genomes of 1000 actinobacteria strains.</title>
        <authorList>
            <person name="Klenk H.-P."/>
        </authorList>
    </citation>
    <scope>NUCLEOTIDE SEQUENCE [LARGE SCALE GENOMIC DNA]</scope>
    <source>
        <strain evidence="1 2">DSM 45516</strain>
    </source>
</reference>
<dbReference type="RefSeq" id="WP_209892968.1">
    <property type="nucleotide sequence ID" value="NZ_JAGGMR010000001.1"/>
</dbReference>
<evidence type="ECO:0000313" key="2">
    <source>
        <dbReference type="Proteomes" id="UP001519325"/>
    </source>
</evidence>
<accession>A0ABS4QI74</accession>
<sequence>MEAEVSAAAAGHEIDLDNSSLTTAFATVVMLLSGCPATVTDCTSVAPVHESDTGSGQNFSASRAVDISLYALEGDDLTLAQDLATTIVAAGGGTIRHRDVARIELPMDRSNHSGTWPS</sequence>
<gene>
    <name evidence="1" type="ORF">BJ987_004302</name>
</gene>
<proteinExistence type="predicted"/>
<protein>
    <submittedName>
        <fullName evidence="1">Uncharacterized protein</fullName>
    </submittedName>
</protein>
<dbReference type="EMBL" id="JAGGMR010000001">
    <property type="protein sequence ID" value="MBP2191401.1"/>
    <property type="molecule type" value="Genomic_DNA"/>
</dbReference>